<dbReference type="AlphaFoldDB" id="A0A848FG19"/>
<comment type="caution">
    <text evidence="2">The sequence shown here is derived from an EMBL/GenBank/DDBJ whole genome shotgun (WGS) entry which is preliminary data.</text>
</comment>
<feature type="domain" description="IraD/Gp25-like" evidence="1">
    <location>
        <begin position="29"/>
        <end position="116"/>
    </location>
</feature>
<evidence type="ECO:0000313" key="3">
    <source>
        <dbReference type="Proteomes" id="UP000574067"/>
    </source>
</evidence>
<evidence type="ECO:0000259" key="1">
    <source>
        <dbReference type="Pfam" id="PF04965"/>
    </source>
</evidence>
<sequence>MSEGAPVGGRHLAFPFRIGADGRSAAPADLAEHVRGELVQLLLTAPGERPFLPGFGAGLRRLVFERNDPVAAGLAKATLSRNLSRWLGHRVVVEVLEVDATEALLSVDLRYRIVATGEVRGMRLQGGGR</sequence>
<dbReference type="Pfam" id="PF04965">
    <property type="entry name" value="GPW_gp25"/>
    <property type="match status" value="1"/>
</dbReference>
<proteinExistence type="predicted"/>
<organism evidence="2 3">
    <name type="scientific">Azohydromonas caseinilytica</name>
    <dbReference type="NCBI Taxonomy" id="2728836"/>
    <lineage>
        <taxon>Bacteria</taxon>
        <taxon>Pseudomonadati</taxon>
        <taxon>Pseudomonadota</taxon>
        <taxon>Betaproteobacteria</taxon>
        <taxon>Burkholderiales</taxon>
        <taxon>Sphaerotilaceae</taxon>
        <taxon>Azohydromonas</taxon>
    </lineage>
</organism>
<protein>
    <submittedName>
        <fullName evidence="2">GPW/gp25 family protein</fullName>
    </submittedName>
</protein>
<dbReference type="EMBL" id="JABBFW010000013">
    <property type="protein sequence ID" value="NML16831.1"/>
    <property type="molecule type" value="Genomic_DNA"/>
</dbReference>
<reference evidence="2 3" key="1">
    <citation type="submission" date="2020-04" db="EMBL/GenBank/DDBJ databases">
        <title>Azohydromonas sp. isolated from soil.</title>
        <authorList>
            <person name="Dahal R.H."/>
        </authorList>
    </citation>
    <scope>NUCLEOTIDE SEQUENCE [LARGE SCALE GENOMIC DNA]</scope>
    <source>
        <strain evidence="2 3">G-1-1-14</strain>
    </source>
</reference>
<accession>A0A848FG19</accession>
<evidence type="ECO:0000313" key="2">
    <source>
        <dbReference type="EMBL" id="NML16831.1"/>
    </source>
</evidence>
<dbReference type="InterPro" id="IPR007048">
    <property type="entry name" value="IraD/Gp25-like"/>
</dbReference>
<gene>
    <name evidence="2" type="ORF">HHL10_17770</name>
</gene>
<keyword evidence="3" id="KW-1185">Reference proteome</keyword>
<dbReference type="Proteomes" id="UP000574067">
    <property type="component" value="Unassembled WGS sequence"/>
</dbReference>
<dbReference type="RefSeq" id="WP_169161735.1">
    <property type="nucleotide sequence ID" value="NZ_JABBFW010000013.1"/>
</dbReference>
<name>A0A848FG19_9BURK</name>
<dbReference type="Gene3D" id="3.10.450.40">
    <property type="match status" value="1"/>
</dbReference>
<dbReference type="SUPFAM" id="SSF160719">
    <property type="entry name" value="gpW/gp25-like"/>
    <property type="match status" value="1"/>
</dbReference>